<dbReference type="EMBL" id="KI658260">
    <property type="protein sequence ID" value="ETN83262.1"/>
    <property type="molecule type" value="Genomic_DNA"/>
</dbReference>
<dbReference type="GO" id="GO:0008474">
    <property type="term" value="F:palmitoyl-(protein) hydrolase activity"/>
    <property type="evidence" value="ECO:0007669"/>
    <property type="project" value="UniProtKB-EC"/>
</dbReference>
<evidence type="ECO:0000256" key="1">
    <source>
        <dbReference type="ARBA" id="ARBA00006499"/>
    </source>
</evidence>
<organism evidence="4 5">
    <name type="scientific">Necator americanus</name>
    <name type="common">Human hookworm</name>
    <dbReference type="NCBI Taxonomy" id="51031"/>
    <lineage>
        <taxon>Eukaryota</taxon>
        <taxon>Metazoa</taxon>
        <taxon>Ecdysozoa</taxon>
        <taxon>Nematoda</taxon>
        <taxon>Chromadorea</taxon>
        <taxon>Rhabditida</taxon>
        <taxon>Rhabditina</taxon>
        <taxon>Rhabditomorpha</taxon>
        <taxon>Strongyloidea</taxon>
        <taxon>Ancylostomatidae</taxon>
        <taxon>Bunostominae</taxon>
        <taxon>Necator</taxon>
    </lineage>
</organism>
<dbReference type="SUPFAM" id="SSF53474">
    <property type="entry name" value="alpha/beta-Hydrolases"/>
    <property type="match status" value="1"/>
</dbReference>
<dbReference type="InterPro" id="IPR050565">
    <property type="entry name" value="LYPA1-2/EST-like"/>
</dbReference>
<proteinExistence type="inferred from homology"/>
<dbReference type="InterPro" id="IPR003140">
    <property type="entry name" value="PLipase/COase/thioEstase"/>
</dbReference>
<evidence type="ECO:0000256" key="2">
    <source>
        <dbReference type="ARBA" id="ARBA00012423"/>
    </source>
</evidence>
<dbReference type="AlphaFoldDB" id="W2TQH9"/>
<gene>
    <name evidence="4" type="ORF">NECAME_07498</name>
</gene>
<dbReference type="GO" id="GO:0005737">
    <property type="term" value="C:cytoplasm"/>
    <property type="evidence" value="ECO:0007669"/>
    <property type="project" value="TreeGrafter"/>
</dbReference>
<dbReference type="InterPro" id="IPR029058">
    <property type="entry name" value="AB_hydrolase_fold"/>
</dbReference>
<name>W2TQH9_NECAM</name>
<reference evidence="5" key="1">
    <citation type="journal article" date="2014" name="Nat. Genet.">
        <title>Genome of the human hookworm Necator americanus.</title>
        <authorList>
            <person name="Tang Y.T."/>
            <person name="Gao X."/>
            <person name="Rosa B.A."/>
            <person name="Abubucker S."/>
            <person name="Hallsworth-Pepin K."/>
            <person name="Martin J."/>
            <person name="Tyagi R."/>
            <person name="Heizer E."/>
            <person name="Zhang X."/>
            <person name="Bhonagiri-Palsikar V."/>
            <person name="Minx P."/>
            <person name="Warren W.C."/>
            <person name="Wang Q."/>
            <person name="Zhan B."/>
            <person name="Hotez P.J."/>
            <person name="Sternberg P.W."/>
            <person name="Dougall A."/>
            <person name="Gaze S.T."/>
            <person name="Mulvenna J."/>
            <person name="Sotillo J."/>
            <person name="Ranganathan S."/>
            <person name="Rabelo E.M."/>
            <person name="Wilson R.K."/>
            <person name="Felgner P.L."/>
            <person name="Bethony J."/>
            <person name="Hawdon J.M."/>
            <person name="Gasser R.B."/>
            <person name="Loukas A."/>
            <person name="Mitreva M."/>
        </authorList>
    </citation>
    <scope>NUCLEOTIDE SEQUENCE [LARGE SCALE GENOMIC DNA]</scope>
</reference>
<evidence type="ECO:0000313" key="4">
    <source>
        <dbReference type="EMBL" id="ETN83262.1"/>
    </source>
</evidence>
<keyword evidence="5" id="KW-1185">Reference proteome</keyword>
<evidence type="ECO:0000313" key="5">
    <source>
        <dbReference type="Proteomes" id="UP000053676"/>
    </source>
</evidence>
<dbReference type="EC" id="3.1.2.22" evidence="2"/>
<dbReference type="OrthoDB" id="2418081at2759"/>
<dbReference type="KEGG" id="nai:NECAME_07498"/>
<accession>W2TQH9</accession>
<sequence length="91" mass="10198">MLIQPVLKMGYTSRPYCRTHSMQIAHIANGIPAEKIVPGGFFMGEALALYAGLTYYHRLGGIVGLSSFLIQRDKLPGELRDVKNFINERMN</sequence>
<dbReference type="STRING" id="51031.W2TQH9"/>
<dbReference type="Proteomes" id="UP000053676">
    <property type="component" value="Unassembled WGS sequence"/>
</dbReference>
<dbReference type="GO" id="GO:0052689">
    <property type="term" value="F:carboxylic ester hydrolase activity"/>
    <property type="evidence" value="ECO:0007669"/>
    <property type="project" value="TreeGrafter"/>
</dbReference>
<feature type="domain" description="Phospholipase/carboxylesterase/thioesterase" evidence="3">
    <location>
        <begin position="25"/>
        <end position="81"/>
    </location>
</feature>
<comment type="similarity">
    <text evidence="1">Belongs to the AB hydrolase superfamily. AB hydrolase 2 family.</text>
</comment>
<protein>
    <recommendedName>
        <fullName evidence="2">palmitoyl-protein hydrolase</fullName>
        <ecNumber evidence="2">3.1.2.22</ecNumber>
    </recommendedName>
</protein>
<dbReference type="PANTHER" id="PTHR10655:SF68">
    <property type="entry name" value="PALMITOYL-PROTEIN HYDROLASE"/>
    <property type="match status" value="1"/>
</dbReference>
<dbReference type="Pfam" id="PF02230">
    <property type="entry name" value="Abhydrolase_2"/>
    <property type="match status" value="1"/>
</dbReference>
<evidence type="ECO:0000259" key="3">
    <source>
        <dbReference type="Pfam" id="PF02230"/>
    </source>
</evidence>
<dbReference type="PANTHER" id="PTHR10655">
    <property type="entry name" value="LYSOPHOSPHOLIPASE-RELATED"/>
    <property type="match status" value="1"/>
</dbReference>
<dbReference type="Gene3D" id="3.40.50.1820">
    <property type="entry name" value="alpha/beta hydrolase"/>
    <property type="match status" value="1"/>
</dbReference>